<reference evidence="5" key="1">
    <citation type="submission" date="2024-07" db="EMBL/GenBank/DDBJ databases">
        <title>Genome Analysis of a Potential Novel Vibrio Species Secreting pH- and Thermo-stable Alginate Lyase and its Application in Producing Alginate Oligosaccharides.</title>
        <authorList>
            <person name="Huang H."/>
            <person name="Bao K."/>
        </authorList>
    </citation>
    <scope>NUCLEOTIDE SEQUENCE</scope>
    <source>
        <strain evidence="5">HB236076</strain>
        <plasmid evidence="5">p-HB236076</plasmid>
    </source>
</reference>
<dbReference type="SMART" id="SM00895">
    <property type="entry name" value="FCD"/>
    <property type="match status" value="1"/>
</dbReference>
<dbReference type="SUPFAM" id="SSF48008">
    <property type="entry name" value="GntR ligand-binding domain-like"/>
    <property type="match status" value="1"/>
</dbReference>
<dbReference type="SUPFAM" id="SSF46785">
    <property type="entry name" value="Winged helix' DNA-binding domain"/>
    <property type="match status" value="1"/>
</dbReference>
<keyword evidence="5" id="KW-0614">Plasmid</keyword>
<dbReference type="GO" id="GO:0003677">
    <property type="term" value="F:DNA binding"/>
    <property type="evidence" value="ECO:0007669"/>
    <property type="project" value="UniProtKB-KW"/>
</dbReference>
<dbReference type="PROSITE" id="PS50949">
    <property type="entry name" value="HTH_GNTR"/>
    <property type="match status" value="1"/>
</dbReference>
<sequence>MSKDKQIYQRILDAIVERQLPPGERLPEDKLAEAFGISRTGVRKVLHRLSLERFVTIEPNKGAHVSRPSKQEAREVFASRALIEPQLMPDVIEHWNASHSQHFRTLVQQESQAVEHGPLSRSIQLTAQFHYELAFIAKNTVLAEFIEQLCYRSSLVIAVYGSQASVSCDCGHHDQLLDLLDSKDSDAAVAWMKRHIEHIQHSLNLEESQDSQIDFMRLFAEQK</sequence>
<evidence type="ECO:0000256" key="2">
    <source>
        <dbReference type="ARBA" id="ARBA00023125"/>
    </source>
</evidence>
<keyword evidence="3" id="KW-0804">Transcription</keyword>
<proteinExistence type="predicted"/>
<dbReference type="InterPro" id="IPR000524">
    <property type="entry name" value="Tscrpt_reg_HTH_GntR"/>
</dbReference>
<gene>
    <name evidence="5" type="ORF">AB0763_15955</name>
</gene>
<dbReference type="InterPro" id="IPR008920">
    <property type="entry name" value="TF_FadR/GntR_C"/>
</dbReference>
<evidence type="ECO:0000313" key="5">
    <source>
        <dbReference type="EMBL" id="XDK26535.1"/>
    </source>
</evidence>
<dbReference type="Pfam" id="PF07729">
    <property type="entry name" value="FCD"/>
    <property type="match status" value="1"/>
</dbReference>
<keyword evidence="1" id="KW-0805">Transcription regulation</keyword>
<evidence type="ECO:0000256" key="1">
    <source>
        <dbReference type="ARBA" id="ARBA00023015"/>
    </source>
</evidence>
<dbReference type="RefSeq" id="WP_306099440.1">
    <property type="nucleotide sequence ID" value="NZ_CP162602.1"/>
</dbReference>
<dbReference type="AlphaFoldDB" id="A0AB39HJX3"/>
<dbReference type="KEGG" id="vih:AB0763_15955"/>
<dbReference type="SMART" id="SM00345">
    <property type="entry name" value="HTH_GNTR"/>
    <property type="match status" value="1"/>
</dbReference>
<evidence type="ECO:0000256" key="3">
    <source>
        <dbReference type="ARBA" id="ARBA00023163"/>
    </source>
</evidence>
<accession>A0AB39HJX3</accession>
<organism evidence="5">
    <name type="scientific">Vibrio sp. HB236076</name>
    <dbReference type="NCBI Taxonomy" id="3232307"/>
    <lineage>
        <taxon>Bacteria</taxon>
        <taxon>Pseudomonadati</taxon>
        <taxon>Pseudomonadota</taxon>
        <taxon>Gammaproteobacteria</taxon>
        <taxon>Vibrionales</taxon>
        <taxon>Vibrionaceae</taxon>
        <taxon>Vibrio</taxon>
    </lineage>
</organism>
<dbReference type="CDD" id="cd07377">
    <property type="entry name" value="WHTH_GntR"/>
    <property type="match status" value="1"/>
</dbReference>
<dbReference type="Gene3D" id="1.20.120.530">
    <property type="entry name" value="GntR ligand-binding domain-like"/>
    <property type="match status" value="1"/>
</dbReference>
<dbReference type="EMBL" id="CP162602">
    <property type="protein sequence ID" value="XDK26535.1"/>
    <property type="molecule type" value="Genomic_DNA"/>
</dbReference>
<dbReference type="Pfam" id="PF00392">
    <property type="entry name" value="GntR"/>
    <property type="match status" value="1"/>
</dbReference>
<name>A0AB39HJX3_9VIBR</name>
<dbReference type="Gene3D" id="1.10.10.10">
    <property type="entry name" value="Winged helix-like DNA-binding domain superfamily/Winged helix DNA-binding domain"/>
    <property type="match status" value="1"/>
</dbReference>
<dbReference type="InterPro" id="IPR036388">
    <property type="entry name" value="WH-like_DNA-bd_sf"/>
</dbReference>
<feature type="domain" description="HTH gntR-type" evidence="4">
    <location>
        <begin position="1"/>
        <end position="68"/>
    </location>
</feature>
<dbReference type="InterPro" id="IPR036390">
    <property type="entry name" value="WH_DNA-bd_sf"/>
</dbReference>
<protein>
    <submittedName>
        <fullName evidence="5">GntR family transcriptional regulator</fullName>
    </submittedName>
</protein>
<evidence type="ECO:0000259" key="4">
    <source>
        <dbReference type="PROSITE" id="PS50949"/>
    </source>
</evidence>
<dbReference type="InterPro" id="IPR011711">
    <property type="entry name" value="GntR_C"/>
</dbReference>
<geneLocation type="plasmid" evidence="5">
    <name>p-HB236076</name>
</geneLocation>
<dbReference type="GO" id="GO:0003700">
    <property type="term" value="F:DNA-binding transcription factor activity"/>
    <property type="evidence" value="ECO:0007669"/>
    <property type="project" value="InterPro"/>
</dbReference>
<keyword evidence="2" id="KW-0238">DNA-binding</keyword>
<dbReference type="PANTHER" id="PTHR43537:SF53">
    <property type="entry name" value="HTH-TYPE TRANSCRIPTIONAL REPRESSOR NANR"/>
    <property type="match status" value="1"/>
</dbReference>
<dbReference type="PANTHER" id="PTHR43537">
    <property type="entry name" value="TRANSCRIPTIONAL REGULATOR, GNTR FAMILY"/>
    <property type="match status" value="1"/>
</dbReference>